<sequence length="140" mass="15129">MRFARIDAVLTWAYAAMFGLPAIPIAIHHVETGGLLPRFLDLFEMYGGPWSDRLGVGAFAALLIAFVLVLMASAFAAWLVWRGSRTGAILSLALLPVEVAFWFGFALPVPWAFGVARVVLLALAWGSLTARGVSRDRPAS</sequence>
<organism evidence="2 3">
    <name type="scientific">Agromyces ramosus</name>
    <dbReference type="NCBI Taxonomy" id="33879"/>
    <lineage>
        <taxon>Bacteria</taxon>
        <taxon>Bacillati</taxon>
        <taxon>Actinomycetota</taxon>
        <taxon>Actinomycetes</taxon>
        <taxon>Micrococcales</taxon>
        <taxon>Microbacteriaceae</taxon>
        <taxon>Agromyces</taxon>
    </lineage>
</organism>
<dbReference type="RefSeq" id="WP_130353933.1">
    <property type="nucleotide sequence ID" value="NZ_SGWY01000003.1"/>
</dbReference>
<evidence type="ECO:0000313" key="3">
    <source>
        <dbReference type="Proteomes" id="UP000293289"/>
    </source>
</evidence>
<dbReference type="Proteomes" id="UP000293289">
    <property type="component" value="Unassembled WGS sequence"/>
</dbReference>
<keyword evidence="1" id="KW-0472">Membrane</keyword>
<gene>
    <name evidence="2" type="ORF">EV187_3124</name>
</gene>
<accession>A0A4Q7MBJ1</accession>
<name>A0A4Q7MBJ1_9MICO</name>
<feature type="transmembrane region" description="Helical" evidence="1">
    <location>
        <begin position="12"/>
        <end position="30"/>
    </location>
</feature>
<feature type="transmembrane region" description="Helical" evidence="1">
    <location>
        <begin position="54"/>
        <end position="81"/>
    </location>
</feature>
<evidence type="ECO:0000256" key="1">
    <source>
        <dbReference type="SAM" id="Phobius"/>
    </source>
</evidence>
<dbReference type="EMBL" id="SGWY01000003">
    <property type="protein sequence ID" value="RZS64737.1"/>
    <property type="molecule type" value="Genomic_DNA"/>
</dbReference>
<keyword evidence="3" id="KW-1185">Reference proteome</keyword>
<feature type="transmembrane region" description="Helical" evidence="1">
    <location>
        <begin position="88"/>
        <end position="105"/>
    </location>
</feature>
<comment type="caution">
    <text evidence="2">The sequence shown here is derived from an EMBL/GenBank/DDBJ whole genome shotgun (WGS) entry which is preliminary data.</text>
</comment>
<evidence type="ECO:0000313" key="2">
    <source>
        <dbReference type="EMBL" id="RZS64737.1"/>
    </source>
</evidence>
<protein>
    <recommendedName>
        <fullName evidence="4">DUF4345 domain-containing protein</fullName>
    </recommendedName>
</protein>
<keyword evidence="1" id="KW-0812">Transmembrane</keyword>
<dbReference type="OrthoDB" id="3699745at2"/>
<keyword evidence="1" id="KW-1133">Transmembrane helix</keyword>
<dbReference type="AlphaFoldDB" id="A0A4Q7MBJ1"/>
<evidence type="ECO:0008006" key="4">
    <source>
        <dbReference type="Google" id="ProtNLM"/>
    </source>
</evidence>
<reference evidence="2 3" key="1">
    <citation type="submission" date="2019-02" db="EMBL/GenBank/DDBJ databases">
        <title>Genomic Encyclopedia of Type Strains, Phase IV (KMG-IV): sequencing the most valuable type-strain genomes for metagenomic binning, comparative biology and taxonomic classification.</title>
        <authorList>
            <person name="Goeker M."/>
        </authorList>
    </citation>
    <scope>NUCLEOTIDE SEQUENCE [LARGE SCALE GENOMIC DNA]</scope>
    <source>
        <strain evidence="2 3">DSM 43045</strain>
    </source>
</reference>
<proteinExistence type="predicted"/>
<feature type="transmembrane region" description="Helical" evidence="1">
    <location>
        <begin position="111"/>
        <end position="130"/>
    </location>
</feature>